<dbReference type="NCBIfam" id="NF033516">
    <property type="entry name" value="transpos_IS3"/>
    <property type="match status" value="1"/>
</dbReference>
<organism evidence="2 3">
    <name type="scientific">Palleronia aestuarii</name>
    <dbReference type="NCBI Taxonomy" id="568105"/>
    <lineage>
        <taxon>Bacteria</taxon>
        <taxon>Pseudomonadati</taxon>
        <taxon>Pseudomonadota</taxon>
        <taxon>Alphaproteobacteria</taxon>
        <taxon>Rhodobacterales</taxon>
        <taxon>Roseobacteraceae</taxon>
        <taxon>Palleronia</taxon>
    </lineage>
</organism>
<name>A0A2W7MW57_9RHOB</name>
<dbReference type="GO" id="GO:0003676">
    <property type="term" value="F:nucleic acid binding"/>
    <property type="evidence" value="ECO:0007669"/>
    <property type="project" value="InterPro"/>
</dbReference>
<evidence type="ECO:0000259" key="1">
    <source>
        <dbReference type="PROSITE" id="PS50994"/>
    </source>
</evidence>
<evidence type="ECO:0000313" key="3">
    <source>
        <dbReference type="Proteomes" id="UP000248916"/>
    </source>
</evidence>
<dbReference type="InterPro" id="IPR036397">
    <property type="entry name" value="RNaseH_sf"/>
</dbReference>
<dbReference type="InterPro" id="IPR012337">
    <property type="entry name" value="RNaseH-like_sf"/>
</dbReference>
<feature type="domain" description="Integrase catalytic" evidence="1">
    <location>
        <begin position="1"/>
        <end position="159"/>
    </location>
</feature>
<dbReference type="PROSITE" id="PS50994">
    <property type="entry name" value="INTEGRASE"/>
    <property type="match status" value="1"/>
</dbReference>
<dbReference type="InterPro" id="IPR048020">
    <property type="entry name" value="Transpos_IS3"/>
</dbReference>
<sequence length="159" mass="18077">MRTGEGWFPGLSRPHRGHGPRTLLAAVLDLHTRKIVGWSMRETLHAEIAVEALEMAVRRQRPAPGLICHTDRGIQYACEDYRKALEAAKITPSMSRKGDCLDNAPMESFFGSLKTERVHHQSYATRDEARRDLFAWTEGWYTTHRLHSALGYRSSAAME</sequence>
<dbReference type="Pfam" id="PF00665">
    <property type="entry name" value="rve"/>
    <property type="match status" value="1"/>
</dbReference>
<dbReference type="PANTHER" id="PTHR46889">
    <property type="entry name" value="TRANSPOSASE INSF FOR INSERTION SEQUENCE IS3B-RELATED"/>
    <property type="match status" value="1"/>
</dbReference>
<gene>
    <name evidence="2" type="ORF">LX81_03718</name>
</gene>
<dbReference type="InterPro" id="IPR050900">
    <property type="entry name" value="Transposase_IS3/IS150/IS904"/>
</dbReference>
<dbReference type="EMBL" id="QKZL01000026">
    <property type="protein sequence ID" value="PZX12178.1"/>
    <property type="molecule type" value="Genomic_DNA"/>
</dbReference>
<dbReference type="Proteomes" id="UP000248916">
    <property type="component" value="Unassembled WGS sequence"/>
</dbReference>
<evidence type="ECO:0000313" key="2">
    <source>
        <dbReference type="EMBL" id="PZX12178.1"/>
    </source>
</evidence>
<reference evidence="2 3" key="1">
    <citation type="submission" date="2018-06" db="EMBL/GenBank/DDBJ databases">
        <title>Genomic Encyclopedia of Archaeal and Bacterial Type Strains, Phase II (KMG-II): from individual species to whole genera.</title>
        <authorList>
            <person name="Goeker M."/>
        </authorList>
    </citation>
    <scope>NUCLEOTIDE SEQUENCE [LARGE SCALE GENOMIC DNA]</scope>
    <source>
        <strain evidence="2 3">DSM 22009</strain>
    </source>
</reference>
<dbReference type="AlphaFoldDB" id="A0A2W7MW57"/>
<dbReference type="GO" id="GO:0015074">
    <property type="term" value="P:DNA integration"/>
    <property type="evidence" value="ECO:0007669"/>
    <property type="project" value="InterPro"/>
</dbReference>
<proteinExistence type="predicted"/>
<dbReference type="Pfam" id="PF13333">
    <property type="entry name" value="rve_2"/>
    <property type="match status" value="1"/>
</dbReference>
<protein>
    <submittedName>
        <fullName evidence="2">Integrase-like protein</fullName>
    </submittedName>
</protein>
<accession>A0A2W7MW57</accession>
<dbReference type="Gene3D" id="3.30.420.10">
    <property type="entry name" value="Ribonuclease H-like superfamily/Ribonuclease H"/>
    <property type="match status" value="1"/>
</dbReference>
<dbReference type="PANTHER" id="PTHR46889:SF4">
    <property type="entry name" value="TRANSPOSASE INSO FOR INSERTION SEQUENCE ELEMENT IS911B-RELATED"/>
    <property type="match status" value="1"/>
</dbReference>
<feature type="non-terminal residue" evidence="2">
    <location>
        <position position="159"/>
    </location>
</feature>
<dbReference type="SUPFAM" id="SSF53098">
    <property type="entry name" value="Ribonuclease H-like"/>
    <property type="match status" value="1"/>
</dbReference>
<dbReference type="InterPro" id="IPR001584">
    <property type="entry name" value="Integrase_cat-core"/>
</dbReference>
<comment type="caution">
    <text evidence="2">The sequence shown here is derived from an EMBL/GenBank/DDBJ whole genome shotgun (WGS) entry which is preliminary data.</text>
</comment>
<keyword evidence="3" id="KW-1185">Reference proteome</keyword>